<organism evidence="2 3">
    <name type="scientific">Tenacibaculum singaporense</name>
    <dbReference type="NCBI Taxonomy" id="2358479"/>
    <lineage>
        <taxon>Bacteria</taxon>
        <taxon>Pseudomonadati</taxon>
        <taxon>Bacteroidota</taxon>
        <taxon>Flavobacteriia</taxon>
        <taxon>Flavobacteriales</taxon>
        <taxon>Flavobacteriaceae</taxon>
        <taxon>Tenacibaculum</taxon>
    </lineage>
</organism>
<reference evidence="2 3" key="1">
    <citation type="submission" date="2018-09" db="EMBL/GenBank/DDBJ databases">
        <title>Insights into the microbiota of Asian seabass (Lates calcarifer) with tenacibaculosis symptoms and description of sp. nov. Tenacibaculum singaporense.</title>
        <authorList>
            <person name="Miyake S."/>
            <person name="Soh M."/>
            <person name="Azman M.N."/>
            <person name="Ngoh S.Y."/>
            <person name="Orban L."/>
        </authorList>
    </citation>
    <scope>NUCLEOTIDE SEQUENCE [LARGE SCALE GENOMIC DNA]</scope>
    <source>
        <strain evidence="2 3">DSM 106434</strain>
    </source>
</reference>
<protein>
    <submittedName>
        <fullName evidence="2">TPM domain-containing protein</fullName>
    </submittedName>
</protein>
<dbReference type="InterPro" id="IPR007621">
    <property type="entry name" value="TPM_dom"/>
</dbReference>
<evidence type="ECO:0000313" key="2">
    <source>
        <dbReference type="EMBL" id="AZJ35104.1"/>
    </source>
</evidence>
<dbReference type="PANTHER" id="PTHR30373:SF2">
    <property type="entry name" value="UPF0603 PROTEIN YGCG"/>
    <property type="match status" value="1"/>
</dbReference>
<dbReference type="EMBL" id="CP032548">
    <property type="protein sequence ID" value="AZJ35104.1"/>
    <property type="molecule type" value="Genomic_DNA"/>
</dbReference>
<evidence type="ECO:0000259" key="1">
    <source>
        <dbReference type="Pfam" id="PF04536"/>
    </source>
</evidence>
<dbReference type="RefSeq" id="WP_125066906.1">
    <property type="nucleotide sequence ID" value="NZ_CP032548.1"/>
</dbReference>
<dbReference type="PROSITE" id="PS51257">
    <property type="entry name" value="PROKAR_LIPOPROTEIN"/>
    <property type="match status" value="1"/>
</dbReference>
<dbReference type="Proteomes" id="UP000274593">
    <property type="component" value="Chromosome"/>
</dbReference>
<keyword evidence="3" id="KW-1185">Reference proteome</keyword>
<feature type="domain" description="TPM" evidence="1">
    <location>
        <begin position="54"/>
        <end position="178"/>
    </location>
</feature>
<dbReference type="PANTHER" id="PTHR30373">
    <property type="entry name" value="UPF0603 PROTEIN YGCG"/>
    <property type="match status" value="1"/>
</dbReference>
<dbReference type="Pfam" id="PF04536">
    <property type="entry name" value="TPM_phosphatase"/>
    <property type="match status" value="1"/>
</dbReference>
<dbReference type="Gene3D" id="3.10.310.50">
    <property type="match status" value="1"/>
</dbReference>
<gene>
    <name evidence="2" type="ORF">D6T69_06045</name>
</gene>
<proteinExistence type="predicted"/>
<name>A0A3Q8RSY0_9FLAO</name>
<sequence>MKLFFKIIILSFLTTSGCKLQQNEKNEINTNAPKAEFTEFDLGESDLSTLKNVVNDYESLFTIEQLEKLTLLIREYEKKTSNQIAIVSIKSIGKYTDFSQFAIDLSNYNGVGQKEKNNGLTIVFSKTLKKIRISTGVGTEQVLTDEICEEVIEKTIIPEFKKGEYYLGIEKGITELMTKWE</sequence>
<dbReference type="AlphaFoldDB" id="A0A3Q8RSY0"/>
<accession>A0A3Q8RSY0</accession>
<dbReference type="KEGG" id="tsig:D6T69_06045"/>
<evidence type="ECO:0000313" key="3">
    <source>
        <dbReference type="Proteomes" id="UP000274593"/>
    </source>
</evidence>